<dbReference type="SUPFAM" id="SSF81606">
    <property type="entry name" value="PP2C-like"/>
    <property type="match status" value="1"/>
</dbReference>
<reference evidence="5" key="2">
    <citation type="submission" date="2019-07" db="EMBL/GenBank/DDBJ databases">
        <authorList>
            <person name="Seetharam A."/>
            <person name="Woodhouse M."/>
            <person name="Cannon E."/>
        </authorList>
    </citation>
    <scope>NUCLEOTIDE SEQUENCE [LARGE SCALE GENOMIC DNA]</scope>
    <source>
        <strain evidence="5">cv. B73</strain>
    </source>
</reference>
<dbReference type="EnsemblPlants" id="Zm00001eb090270_T001">
    <property type="protein sequence ID" value="Zm00001eb090270_P001"/>
    <property type="gene ID" value="Zm00001eb090270"/>
</dbReference>
<comment type="catalytic activity">
    <reaction evidence="2">
        <text>O-phospho-L-seryl-[protein] + H2O = L-seryl-[protein] + phosphate</text>
        <dbReference type="Rhea" id="RHEA:20629"/>
        <dbReference type="Rhea" id="RHEA-COMP:9863"/>
        <dbReference type="Rhea" id="RHEA-COMP:11604"/>
        <dbReference type="ChEBI" id="CHEBI:15377"/>
        <dbReference type="ChEBI" id="CHEBI:29999"/>
        <dbReference type="ChEBI" id="CHEBI:43474"/>
        <dbReference type="ChEBI" id="CHEBI:83421"/>
        <dbReference type="EC" id="3.1.3.16"/>
    </reaction>
</comment>
<evidence type="ECO:0000313" key="6">
    <source>
        <dbReference type="Proteomes" id="UP000007305"/>
    </source>
</evidence>
<dbReference type="InParanoid" id="A0A804MJA3"/>
<dbReference type="Gramene" id="Zm00001eb090270_T001">
    <property type="protein sequence ID" value="Zm00001eb090270_P001"/>
    <property type="gene ID" value="Zm00001eb090270"/>
</dbReference>
<evidence type="ECO:0000256" key="3">
    <source>
        <dbReference type="ARBA" id="ARBA00048336"/>
    </source>
</evidence>
<name>A0A804MJA3_MAIZE</name>
<dbReference type="Proteomes" id="UP000007305">
    <property type="component" value="Chromosome 2"/>
</dbReference>
<proteinExistence type="predicted"/>
<protein>
    <recommendedName>
        <fullName evidence="1">protein-serine/threonine phosphatase</fullName>
        <ecNumber evidence="1">3.1.3.16</ecNumber>
    </recommendedName>
</protein>
<evidence type="ECO:0000256" key="1">
    <source>
        <dbReference type="ARBA" id="ARBA00013081"/>
    </source>
</evidence>
<reference evidence="6" key="1">
    <citation type="submission" date="2015-12" db="EMBL/GenBank/DDBJ databases">
        <title>Update maize B73 reference genome by single molecule sequencing technologies.</title>
        <authorList>
            <consortium name="Maize Genome Sequencing Project"/>
            <person name="Ware D."/>
        </authorList>
    </citation>
    <scope>NUCLEOTIDE SEQUENCE [LARGE SCALE GENOMIC DNA]</scope>
    <source>
        <strain evidence="6">cv. B73</strain>
    </source>
</reference>
<dbReference type="Pfam" id="PF00481">
    <property type="entry name" value="PP2C"/>
    <property type="match status" value="1"/>
</dbReference>
<dbReference type="Gene3D" id="3.60.40.10">
    <property type="entry name" value="PPM-type phosphatase domain"/>
    <property type="match status" value="1"/>
</dbReference>
<evidence type="ECO:0000256" key="2">
    <source>
        <dbReference type="ARBA" id="ARBA00047761"/>
    </source>
</evidence>
<keyword evidence="6" id="KW-1185">Reference proteome</keyword>
<reference evidence="5" key="3">
    <citation type="submission" date="2021-05" db="UniProtKB">
        <authorList>
            <consortium name="EnsemblPlants"/>
        </authorList>
    </citation>
    <scope>IDENTIFICATION</scope>
    <source>
        <strain evidence="5">cv. B73</strain>
    </source>
</reference>
<sequence length="102" mass="10431">MEGEQLFSELALMLASDVPKEKGGGSIMVAGATVPRAEDADVDPAEGLDDDCGDIDIESGCTALSIVKHGDLMVVANVDDSRVVLGIATYDDAITPSSSSST</sequence>
<dbReference type="EC" id="3.1.3.16" evidence="1"/>
<dbReference type="InterPro" id="IPR001932">
    <property type="entry name" value="PPM-type_phosphatase-like_dom"/>
</dbReference>
<evidence type="ECO:0000313" key="5">
    <source>
        <dbReference type="EnsemblPlants" id="Zm00001eb090270_P001"/>
    </source>
</evidence>
<accession>A0A804MJA3</accession>
<feature type="domain" description="PPM-type phosphatase" evidence="4">
    <location>
        <begin position="55"/>
        <end position="89"/>
    </location>
</feature>
<organism evidence="5 6">
    <name type="scientific">Zea mays</name>
    <name type="common">Maize</name>
    <dbReference type="NCBI Taxonomy" id="4577"/>
    <lineage>
        <taxon>Eukaryota</taxon>
        <taxon>Viridiplantae</taxon>
        <taxon>Streptophyta</taxon>
        <taxon>Embryophyta</taxon>
        <taxon>Tracheophyta</taxon>
        <taxon>Spermatophyta</taxon>
        <taxon>Magnoliopsida</taxon>
        <taxon>Liliopsida</taxon>
        <taxon>Poales</taxon>
        <taxon>Poaceae</taxon>
        <taxon>PACMAD clade</taxon>
        <taxon>Panicoideae</taxon>
        <taxon>Andropogonodae</taxon>
        <taxon>Andropogoneae</taxon>
        <taxon>Tripsacinae</taxon>
        <taxon>Zea</taxon>
    </lineage>
</organism>
<comment type="catalytic activity">
    <reaction evidence="3">
        <text>O-phospho-L-threonyl-[protein] + H2O = L-threonyl-[protein] + phosphate</text>
        <dbReference type="Rhea" id="RHEA:47004"/>
        <dbReference type="Rhea" id="RHEA-COMP:11060"/>
        <dbReference type="Rhea" id="RHEA-COMP:11605"/>
        <dbReference type="ChEBI" id="CHEBI:15377"/>
        <dbReference type="ChEBI" id="CHEBI:30013"/>
        <dbReference type="ChEBI" id="CHEBI:43474"/>
        <dbReference type="ChEBI" id="CHEBI:61977"/>
        <dbReference type="EC" id="3.1.3.16"/>
    </reaction>
</comment>
<dbReference type="InterPro" id="IPR036457">
    <property type="entry name" value="PPM-type-like_dom_sf"/>
</dbReference>
<dbReference type="AlphaFoldDB" id="A0A804MJA3"/>
<evidence type="ECO:0000259" key="4">
    <source>
        <dbReference type="Pfam" id="PF00481"/>
    </source>
</evidence>
<dbReference type="GO" id="GO:0004722">
    <property type="term" value="F:protein serine/threonine phosphatase activity"/>
    <property type="evidence" value="ECO:0007669"/>
    <property type="project" value="UniProtKB-EC"/>
</dbReference>